<feature type="region of interest" description="Disordered" evidence="1">
    <location>
        <begin position="124"/>
        <end position="151"/>
    </location>
</feature>
<sequence length="166" mass="17644">MKVWNLRCAQGHGFEGWFASEDDFQSQQLRGLLTCPLCGAAEVVRAPSAPRLNLSGARAEPQVASAGKGPGEAAAASAPAVAGAPAAAPTLEQMQRVFLQAVRQVVANTEDVGTRFPEEARKIHHGEAPARGIRGQATEEEREELRDEGIEVYSLPIPEALKGPTH</sequence>
<evidence type="ECO:0000313" key="2">
    <source>
        <dbReference type="EMBL" id="KAB0584125.1"/>
    </source>
</evidence>
<organism evidence="2 3">
    <name type="scientific">Ideonella dechloratans</name>
    <dbReference type="NCBI Taxonomy" id="36863"/>
    <lineage>
        <taxon>Bacteria</taxon>
        <taxon>Pseudomonadati</taxon>
        <taxon>Pseudomonadota</taxon>
        <taxon>Betaproteobacteria</taxon>
        <taxon>Burkholderiales</taxon>
        <taxon>Sphaerotilaceae</taxon>
        <taxon>Ideonella</taxon>
    </lineage>
</organism>
<comment type="caution">
    <text evidence="2">The sequence shown here is derived from an EMBL/GenBank/DDBJ whole genome shotgun (WGS) entry which is preliminary data.</text>
</comment>
<dbReference type="Pfam" id="PF06676">
    <property type="entry name" value="DUF1178"/>
    <property type="match status" value="1"/>
</dbReference>
<dbReference type="OrthoDB" id="5295943at2"/>
<feature type="compositionally biased region" description="Basic and acidic residues" evidence="1">
    <location>
        <begin position="137"/>
        <end position="149"/>
    </location>
</feature>
<keyword evidence="3" id="KW-1185">Reference proteome</keyword>
<accession>A0A643FHR1</accession>
<dbReference type="Proteomes" id="UP000430120">
    <property type="component" value="Unassembled WGS sequence"/>
</dbReference>
<gene>
    <name evidence="2" type="ORF">F7Q92_05330</name>
</gene>
<feature type="compositionally biased region" description="Low complexity" evidence="1">
    <location>
        <begin position="64"/>
        <end position="75"/>
    </location>
</feature>
<dbReference type="RefSeq" id="WP_151123147.1">
    <property type="nucleotide sequence ID" value="NZ_CP088081.1"/>
</dbReference>
<dbReference type="PIRSF" id="PIRSF032131">
    <property type="entry name" value="UCP032131"/>
    <property type="match status" value="1"/>
</dbReference>
<evidence type="ECO:0000256" key="1">
    <source>
        <dbReference type="SAM" id="MobiDB-lite"/>
    </source>
</evidence>
<dbReference type="EMBL" id="VZPB01000008">
    <property type="protein sequence ID" value="KAB0584125.1"/>
    <property type="molecule type" value="Genomic_DNA"/>
</dbReference>
<reference evidence="2 3" key="1">
    <citation type="submission" date="2019-09" db="EMBL/GenBank/DDBJ databases">
        <title>Draft genome sequences of 48 bacterial type strains from the CCUG.</title>
        <authorList>
            <person name="Tunovic T."/>
            <person name="Pineiro-Iglesias B."/>
            <person name="Unosson C."/>
            <person name="Inganas E."/>
            <person name="Ohlen M."/>
            <person name="Cardew S."/>
            <person name="Jensie-Markopoulos S."/>
            <person name="Salva-Serra F."/>
            <person name="Jaen-Luchoro D."/>
            <person name="Karlsson R."/>
            <person name="Svensson-Stadler L."/>
            <person name="Chun J."/>
            <person name="Moore E."/>
        </authorList>
    </citation>
    <scope>NUCLEOTIDE SEQUENCE [LARGE SCALE GENOMIC DNA]</scope>
    <source>
        <strain evidence="2 3">CCUG 30977</strain>
    </source>
</reference>
<proteinExistence type="predicted"/>
<name>A0A643FHR1_IDEDE</name>
<feature type="region of interest" description="Disordered" evidence="1">
    <location>
        <begin position="55"/>
        <end position="75"/>
    </location>
</feature>
<evidence type="ECO:0000313" key="3">
    <source>
        <dbReference type="Proteomes" id="UP000430120"/>
    </source>
</evidence>
<dbReference type="InterPro" id="IPR009562">
    <property type="entry name" value="DUF1178"/>
</dbReference>
<dbReference type="AlphaFoldDB" id="A0A643FHR1"/>
<protein>
    <submittedName>
        <fullName evidence="2">DUF1178 family protein</fullName>
    </submittedName>
</protein>